<comment type="function">
    <text evidence="7 10">This protein binds specifically to 23S rRNA; its binding is stimulated by other ribosomal proteins, e.g., L4, L17, and L20. It is important during the early stages of 50S assembly. It makes multiple contacts with different domains of the 23S rRNA in the assembled 50S subunit and ribosome.</text>
</comment>
<dbReference type="PANTHER" id="PTHR13501:SF8">
    <property type="entry name" value="LARGE RIBOSOMAL SUBUNIT PROTEIN UL22M"/>
    <property type="match status" value="1"/>
</dbReference>
<dbReference type="PANTHER" id="PTHR13501">
    <property type="entry name" value="CHLOROPLAST 50S RIBOSOMAL PROTEIN L22-RELATED"/>
    <property type="match status" value="1"/>
</dbReference>
<dbReference type="GO" id="GO:0022625">
    <property type="term" value="C:cytosolic large ribosomal subunit"/>
    <property type="evidence" value="ECO:0007669"/>
    <property type="project" value="TreeGrafter"/>
</dbReference>
<evidence type="ECO:0000313" key="11">
    <source>
        <dbReference type="EMBL" id="CEG21047.1"/>
    </source>
</evidence>
<dbReference type="InterPro" id="IPR001063">
    <property type="entry name" value="Ribosomal_uL22"/>
</dbReference>
<dbReference type="SUPFAM" id="SSF54843">
    <property type="entry name" value="Ribosomal protein L22"/>
    <property type="match status" value="1"/>
</dbReference>
<evidence type="ECO:0000256" key="6">
    <source>
        <dbReference type="ARBA" id="ARBA00035207"/>
    </source>
</evidence>
<proteinExistence type="inferred from homology"/>
<evidence type="ECO:0000256" key="3">
    <source>
        <dbReference type="ARBA" id="ARBA00022884"/>
    </source>
</evidence>
<dbReference type="PATRIC" id="fig|948.7.peg.1155"/>
<gene>
    <name evidence="7 11" type="primary">rplV</name>
    <name evidence="11" type="ORF">ANAPHAGO_00277</name>
</gene>
<dbReference type="EMBL" id="CCXQ01000156">
    <property type="protein sequence ID" value="CEG21047.1"/>
    <property type="molecule type" value="Genomic_DNA"/>
</dbReference>
<protein>
    <recommendedName>
        <fullName evidence="6 7">Large ribosomal subunit protein uL22</fullName>
    </recommendedName>
</protein>
<evidence type="ECO:0000256" key="4">
    <source>
        <dbReference type="ARBA" id="ARBA00022980"/>
    </source>
</evidence>
<evidence type="ECO:0000313" key="12">
    <source>
        <dbReference type="Proteomes" id="UP000055047"/>
    </source>
</evidence>
<dbReference type="GO" id="GO:0006412">
    <property type="term" value="P:translation"/>
    <property type="evidence" value="ECO:0007669"/>
    <property type="project" value="UniProtKB-UniRule"/>
</dbReference>
<keyword evidence="4 7" id="KW-0689">Ribosomal protein</keyword>
<evidence type="ECO:0000256" key="10">
    <source>
        <dbReference type="RuleBase" id="RU004008"/>
    </source>
</evidence>
<dbReference type="Gene3D" id="3.90.470.10">
    <property type="entry name" value="Ribosomal protein L22/L17"/>
    <property type="match status" value="1"/>
</dbReference>
<evidence type="ECO:0000256" key="2">
    <source>
        <dbReference type="ARBA" id="ARBA00022730"/>
    </source>
</evidence>
<dbReference type="OMA" id="KRIQPRA"/>
<evidence type="ECO:0000256" key="7">
    <source>
        <dbReference type="HAMAP-Rule" id="MF_01331"/>
    </source>
</evidence>
<dbReference type="InterPro" id="IPR047867">
    <property type="entry name" value="Ribosomal_uL22_bac/org-type"/>
</dbReference>
<dbReference type="NCBIfam" id="TIGR01044">
    <property type="entry name" value="rplV_bact"/>
    <property type="match status" value="1"/>
</dbReference>
<dbReference type="GeneID" id="92747518"/>
<evidence type="ECO:0000256" key="5">
    <source>
        <dbReference type="ARBA" id="ARBA00023274"/>
    </source>
</evidence>
<keyword evidence="3 7" id="KW-0694">RNA-binding</keyword>
<comment type="function">
    <text evidence="7">The globular domain of the protein is located near the polypeptide exit tunnel on the outside of the subunit, while an extended beta-hairpin is found that lines the wall of the exit tunnel in the center of the 70S ribosome.</text>
</comment>
<evidence type="ECO:0000256" key="8">
    <source>
        <dbReference type="RuleBase" id="RU004005"/>
    </source>
</evidence>
<dbReference type="GO" id="GO:0019843">
    <property type="term" value="F:rRNA binding"/>
    <property type="evidence" value="ECO:0007669"/>
    <property type="project" value="UniProtKB-UniRule"/>
</dbReference>
<dbReference type="CDD" id="cd00336">
    <property type="entry name" value="Ribosomal_L22"/>
    <property type="match status" value="1"/>
</dbReference>
<organism evidence="11 12">
    <name type="scientific">Anaplasma phagocytophilum</name>
    <name type="common">Ehrlichia phagocytophila</name>
    <dbReference type="NCBI Taxonomy" id="948"/>
    <lineage>
        <taxon>Bacteria</taxon>
        <taxon>Pseudomonadati</taxon>
        <taxon>Pseudomonadota</taxon>
        <taxon>Alphaproteobacteria</taxon>
        <taxon>Rickettsiales</taxon>
        <taxon>Anaplasmataceae</taxon>
        <taxon>Anaplasma</taxon>
        <taxon>phagocytophilum group</taxon>
    </lineage>
</organism>
<dbReference type="Proteomes" id="UP000055047">
    <property type="component" value="Unassembled WGS sequence"/>
</dbReference>
<reference evidence="11 12" key="1">
    <citation type="submission" date="2014-09" db="EMBL/GenBank/DDBJ databases">
        <authorList>
            <person name="Loux Valentin"/>
            <person name="Dugat Thibaut"/>
        </authorList>
    </citation>
    <scope>NUCLEOTIDE SEQUENCE [LARGE SCALE GENOMIC DNA]</scope>
    <source>
        <strain evidence="11 12">BOV-10_179</strain>
    </source>
</reference>
<dbReference type="InterPro" id="IPR005727">
    <property type="entry name" value="Ribosomal_uL22_bac/chlpt-type"/>
</dbReference>
<keyword evidence="2 7" id="KW-0699">rRNA-binding</keyword>
<dbReference type="RefSeq" id="WP_011450420.1">
    <property type="nucleotide sequence ID" value="NZ_CCXQ01000156.1"/>
</dbReference>
<sequence length="112" mass="12228">MSIVIAAKGLGLRSTPAKLNLVADLIRGKDVAVAAMYLKFCKKKAALLIDKVLKSAIANARANYGVDADNLYVKEVLVGKAFTLRRVQPRARGRACRISKRYGSVVVKLLER</sequence>
<dbReference type="InterPro" id="IPR036394">
    <property type="entry name" value="Ribosomal_uL22_sf"/>
</dbReference>
<name>A0A098EGW1_ANAPH</name>
<dbReference type="SMR" id="A0A098EGW1"/>
<dbReference type="Pfam" id="PF00237">
    <property type="entry name" value="Ribosomal_L22"/>
    <property type="match status" value="1"/>
</dbReference>
<accession>A0A098EGW1</accession>
<evidence type="ECO:0000256" key="9">
    <source>
        <dbReference type="RuleBase" id="RU004006"/>
    </source>
</evidence>
<dbReference type="GO" id="GO:0003735">
    <property type="term" value="F:structural constituent of ribosome"/>
    <property type="evidence" value="ECO:0007669"/>
    <property type="project" value="InterPro"/>
</dbReference>
<comment type="subunit">
    <text evidence="7 9">Part of the 50S ribosomal subunit.</text>
</comment>
<dbReference type="HAMAP" id="MF_01331_B">
    <property type="entry name" value="Ribosomal_uL22_B"/>
    <property type="match status" value="1"/>
</dbReference>
<keyword evidence="5 7" id="KW-0687">Ribonucleoprotein</keyword>
<evidence type="ECO:0000256" key="1">
    <source>
        <dbReference type="ARBA" id="ARBA00009451"/>
    </source>
</evidence>
<dbReference type="AlphaFoldDB" id="A0A098EGW1"/>
<comment type="similarity">
    <text evidence="1 7 8">Belongs to the universal ribosomal protein uL22 family.</text>
</comment>